<dbReference type="AlphaFoldDB" id="A0A2I2FLF1"/>
<gene>
    <name evidence="2" type="ORF">BDW47DRAFT_122489</name>
</gene>
<name>A0A2I2FLF1_ASPCN</name>
<dbReference type="STRING" id="41067.A0A2I2FLF1"/>
<feature type="region of interest" description="Disordered" evidence="1">
    <location>
        <begin position="132"/>
        <end position="297"/>
    </location>
</feature>
<dbReference type="Proteomes" id="UP000234585">
    <property type="component" value="Unassembled WGS sequence"/>
</dbReference>
<feature type="compositionally biased region" description="Acidic residues" evidence="1">
    <location>
        <begin position="365"/>
        <end position="377"/>
    </location>
</feature>
<keyword evidence="3" id="KW-1185">Reference proteome</keyword>
<dbReference type="RefSeq" id="XP_024675446.1">
    <property type="nucleotide sequence ID" value="XM_024815844.1"/>
</dbReference>
<protein>
    <submittedName>
        <fullName evidence="2">Uncharacterized protein</fullName>
    </submittedName>
</protein>
<proteinExistence type="predicted"/>
<dbReference type="OrthoDB" id="5425806at2759"/>
<dbReference type="GeneID" id="36523004"/>
<organism evidence="2 3">
    <name type="scientific">Aspergillus candidus</name>
    <dbReference type="NCBI Taxonomy" id="41067"/>
    <lineage>
        <taxon>Eukaryota</taxon>
        <taxon>Fungi</taxon>
        <taxon>Dikarya</taxon>
        <taxon>Ascomycota</taxon>
        <taxon>Pezizomycotina</taxon>
        <taxon>Eurotiomycetes</taxon>
        <taxon>Eurotiomycetidae</taxon>
        <taxon>Eurotiales</taxon>
        <taxon>Aspergillaceae</taxon>
        <taxon>Aspergillus</taxon>
        <taxon>Aspergillus subgen. Circumdati</taxon>
    </lineage>
</organism>
<evidence type="ECO:0000313" key="3">
    <source>
        <dbReference type="Proteomes" id="UP000234585"/>
    </source>
</evidence>
<dbReference type="EMBL" id="KZ559120">
    <property type="protein sequence ID" value="PLB41434.1"/>
    <property type="molecule type" value="Genomic_DNA"/>
</dbReference>
<evidence type="ECO:0000256" key="1">
    <source>
        <dbReference type="SAM" id="MobiDB-lite"/>
    </source>
</evidence>
<feature type="region of interest" description="Disordered" evidence="1">
    <location>
        <begin position="359"/>
        <end position="378"/>
    </location>
</feature>
<accession>A0A2I2FLF1</accession>
<feature type="compositionally biased region" description="Polar residues" evidence="1">
    <location>
        <begin position="198"/>
        <end position="208"/>
    </location>
</feature>
<feature type="compositionally biased region" description="Polar residues" evidence="1">
    <location>
        <begin position="144"/>
        <end position="163"/>
    </location>
</feature>
<sequence>MSPNMMKIALDNGVLALSKRDREFTTFLDLKNEYHSQFITRLRQHVAHAGSSWSAIFEDEDECVKCAESFAEKFGVEYWGSERNREKYLLKDPLQSPDGLCVYPERKDELVRVLVLLLKLKAKHWVNRIQKSGGDTTTTTATTQRLSGDTTSLSLEQTPGTGNRRNDATEPRRPRKRESYKRALSLSPSDEEQEDPSHPQSPALSSSTEESKRPTKTRRIRRFSDILASEQADEKPNNNNDSDNETLREKFSSSASTSPFPSPSAKPEPTSSPIRLTTPAPAPAPVPANMRNPLHPSALETRFGDQTFFLVRTSAQQTMAPVWVRFQRFSTTAAFIERLVNETKIRAWQTWGADAQLLAENNNNNDDDDDDDDDEDSGASLAALPRVLAASVSFSWSRLEMRLRPDRNNDFQCLLGEIVEAWKAKAESEVPGRFFVRVTLHVEPDEE</sequence>
<reference evidence="2 3" key="1">
    <citation type="submission" date="2017-12" db="EMBL/GenBank/DDBJ databases">
        <authorList>
            <consortium name="DOE Joint Genome Institute"/>
            <person name="Haridas S."/>
            <person name="Kjaerbolling I."/>
            <person name="Vesth T.C."/>
            <person name="Frisvad J.C."/>
            <person name="Nybo J.L."/>
            <person name="Theobald S."/>
            <person name="Kuo A."/>
            <person name="Bowyer P."/>
            <person name="Matsuda Y."/>
            <person name="Mondo S."/>
            <person name="Lyhne E.K."/>
            <person name="Kogle M.E."/>
            <person name="Clum A."/>
            <person name="Lipzen A."/>
            <person name="Salamov A."/>
            <person name="Ngan C.Y."/>
            <person name="Daum C."/>
            <person name="Chiniquy J."/>
            <person name="Barry K."/>
            <person name="LaButti K."/>
            <person name="Simmons B.A."/>
            <person name="Magnuson J.K."/>
            <person name="Mortensen U.H."/>
            <person name="Larsen T.O."/>
            <person name="Grigoriev I.V."/>
            <person name="Baker S.E."/>
            <person name="Andersen M.R."/>
            <person name="Nordberg H.P."/>
            <person name="Cantor M.N."/>
            <person name="Hua S.X."/>
        </authorList>
    </citation>
    <scope>NUCLEOTIDE SEQUENCE [LARGE SCALE GENOMIC DNA]</scope>
    <source>
        <strain evidence="2 3">CBS 102.13</strain>
    </source>
</reference>
<evidence type="ECO:0000313" key="2">
    <source>
        <dbReference type="EMBL" id="PLB41434.1"/>
    </source>
</evidence>